<dbReference type="SUPFAM" id="SSF51735">
    <property type="entry name" value="NAD(P)-binding Rossmann-fold domains"/>
    <property type="match status" value="1"/>
</dbReference>
<dbReference type="AlphaFoldDB" id="A0A4Z0LXD8"/>
<dbReference type="InterPro" id="IPR046407">
    <property type="entry name" value="CAR"/>
</dbReference>
<evidence type="ECO:0000256" key="4">
    <source>
        <dbReference type="ARBA" id="ARBA00022840"/>
    </source>
</evidence>
<dbReference type="PANTHER" id="PTHR43272">
    <property type="entry name" value="LONG-CHAIN-FATTY-ACID--COA LIGASE"/>
    <property type="match status" value="1"/>
</dbReference>
<evidence type="ECO:0000256" key="2">
    <source>
        <dbReference type="ARBA" id="ARBA00022553"/>
    </source>
</evidence>
<dbReference type="GO" id="GO:0031177">
    <property type="term" value="F:phosphopantetheine binding"/>
    <property type="evidence" value="ECO:0007669"/>
    <property type="project" value="InterPro"/>
</dbReference>
<keyword evidence="1" id="KW-0596">Phosphopantetheine</keyword>
<dbReference type="InterPro" id="IPR020806">
    <property type="entry name" value="PKS_PP-bd"/>
</dbReference>
<evidence type="ECO:0000256" key="5">
    <source>
        <dbReference type="SAM" id="MobiDB-lite"/>
    </source>
</evidence>
<evidence type="ECO:0000313" key="7">
    <source>
        <dbReference type="EMBL" id="TGD71826.1"/>
    </source>
</evidence>
<feature type="region of interest" description="Disordered" evidence="5">
    <location>
        <begin position="1"/>
        <end position="23"/>
    </location>
</feature>
<dbReference type="GO" id="GO:0005524">
    <property type="term" value="F:ATP binding"/>
    <property type="evidence" value="ECO:0007669"/>
    <property type="project" value="UniProtKB-KW"/>
</dbReference>
<protein>
    <submittedName>
        <fullName evidence="7">NAD-dependent epimerase/dehydratase family protein</fullName>
    </submittedName>
</protein>
<keyword evidence="2" id="KW-0597">Phosphoprotein</keyword>
<dbReference type="Gene3D" id="3.40.50.720">
    <property type="entry name" value="NAD(P)-binding Rossmann-like Domain"/>
    <property type="match status" value="1"/>
</dbReference>
<dbReference type="InterPro" id="IPR013120">
    <property type="entry name" value="FAR_NAD-bd"/>
</dbReference>
<dbReference type="Proteomes" id="UP000298050">
    <property type="component" value="Unassembled WGS sequence"/>
</dbReference>
<evidence type="ECO:0000256" key="3">
    <source>
        <dbReference type="ARBA" id="ARBA00022741"/>
    </source>
</evidence>
<dbReference type="Pfam" id="PF07993">
    <property type="entry name" value="NAD_binding_4"/>
    <property type="match status" value="1"/>
</dbReference>
<dbReference type="InterPro" id="IPR000873">
    <property type="entry name" value="AMP-dep_synth/lig_dom"/>
</dbReference>
<dbReference type="CDD" id="cd05235">
    <property type="entry name" value="SDR_e1"/>
    <property type="match status" value="1"/>
</dbReference>
<dbReference type="Gene3D" id="3.40.50.12780">
    <property type="entry name" value="N-terminal domain of ligase-like"/>
    <property type="match status" value="1"/>
</dbReference>
<dbReference type="Gene3D" id="1.10.1200.10">
    <property type="entry name" value="ACP-like"/>
    <property type="match status" value="1"/>
</dbReference>
<dbReference type="InterPro" id="IPR020845">
    <property type="entry name" value="AMP-binding_CS"/>
</dbReference>
<dbReference type="PANTHER" id="PTHR43272:SF33">
    <property type="entry name" value="AMP-BINDING DOMAIN-CONTAINING PROTEIN-RELATED"/>
    <property type="match status" value="1"/>
</dbReference>
<comment type="caution">
    <text evidence="7">The sequence shown here is derived from an EMBL/GenBank/DDBJ whole genome shotgun (WGS) entry which is preliminary data.</text>
</comment>
<proteinExistence type="predicted"/>
<evidence type="ECO:0000259" key="6">
    <source>
        <dbReference type="PROSITE" id="PS50075"/>
    </source>
</evidence>
<keyword evidence="8" id="KW-1185">Reference proteome</keyword>
<dbReference type="GO" id="GO:0004467">
    <property type="term" value="F:long-chain fatty acid-CoA ligase activity"/>
    <property type="evidence" value="ECO:0007669"/>
    <property type="project" value="TreeGrafter"/>
</dbReference>
<dbReference type="InterPro" id="IPR009081">
    <property type="entry name" value="PP-bd_ACP"/>
</dbReference>
<dbReference type="SMART" id="SM00823">
    <property type="entry name" value="PKS_PP"/>
    <property type="match status" value="1"/>
</dbReference>
<evidence type="ECO:0000313" key="8">
    <source>
        <dbReference type="Proteomes" id="UP000298050"/>
    </source>
</evidence>
<keyword evidence="3" id="KW-0547">Nucleotide-binding</keyword>
<dbReference type="Pfam" id="PF00550">
    <property type="entry name" value="PP-binding"/>
    <property type="match status" value="1"/>
</dbReference>
<keyword evidence="4" id="KW-0067">ATP-binding</keyword>
<evidence type="ECO:0000256" key="1">
    <source>
        <dbReference type="ARBA" id="ARBA00022450"/>
    </source>
</evidence>
<reference evidence="7 8" key="1">
    <citation type="submission" date="2019-04" db="EMBL/GenBank/DDBJ databases">
        <title>Taxonomy of novel Haliea sp. from mangrove soil of West Coast of India.</title>
        <authorList>
            <person name="Verma A."/>
            <person name="Kumar P."/>
            <person name="Krishnamurthi S."/>
        </authorList>
    </citation>
    <scope>NUCLEOTIDE SEQUENCE [LARGE SCALE GENOMIC DNA]</scope>
    <source>
        <strain evidence="7 8">SAOS-164</strain>
    </source>
</reference>
<dbReference type="NCBIfam" id="NF041592">
    <property type="entry name" value="carboxyl_red"/>
    <property type="match status" value="1"/>
</dbReference>
<organism evidence="7 8">
    <name type="scientific">Mangrovimicrobium sediminis</name>
    <dbReference type="NCBI Taxonomy" id="2562682"/>
    <lineage>
        <taxon>Bacteria</taxon>
        <taxon>Pseudomonadati</taxon>
        <taxon>Pseudomonadota</taxon>
        <taxon>Gammaproteobacteria</taxon>
        <taxon>Cellvibrionales</taxon>
        <taxon>Halieaceae</taxon>
        <taxon>Mangrovimicrobium</taxon>
    </lineage>
</organism>
<dbReference type="RefSeq" id="WP_135445870.1">
    <property type="nucleotide sequence ID" value="NZ_SRLE01000012.1"/>
</dbReference>
<dbReference type="PROSITE" id="PS50075">
    <property type="entry name" value="CARRIER"/>
    <property type="match status" value="1"/>
</dbReference>
<name>A0A4Z0LXD8_9GAMM</name>
<dbReference type="SUPFAM" id="SSF47336">
    <property type="entry name" value="ACP-like"/>
    <property type="match status" value="1"/>
</dbReference>
<sequence>MSTAQKRDPLQGNQGADAEREKQAQRFLQLHAEDAQFRDAMALEAVNEAKRQPGLRLAEVVKIVMEGYAERPALGQRAREIVTDPASGRSTIRLLPRFETVSYAQLWRRACTLAAEWHSDADAPLRAGDFLAILGFASVDYATNILAGIHLGATLVPLQTSAPASNHAAILAETETHTLACGIDYLDKAVEAVLAGHAPKRLVVFDVEPRDDAQRERLDVARAQLQAADCPIRVDTLETLVERGATLPAAPLYVPPEEEDPLAWLFYTSGTTGTPKGAMFPQSLVINTWLLEMPLPAITLSFMPMSHLVGNGFMLMSLGCGGTSFCSPKSDLSTLFEDLSLVRPTMVSLVPRVCEMLYQHFLREVDRRVAAGEDAAAVEDAVKREMREQLLGGRLFSAGTGSAALAPEIYAFMKSMLDMHMPIGYASTEIGGGTVLVDGKIQRPLVIDYKLEDVPELGYFTTDKPYPRGELLVKTSQFMGGYFKRPELTAERLDAEGFYRTGDVMAELGPDHLQFVDRSNNVIKLSQGEFVAVARLEALYSQSPLVHQIYIYGTSERAFLLAVVVPAVELLGRYSRGGADAEQVKAEIRQSLQAIAEHNGLNGYELPRDFIIETEAFSQKNGLLSEIGKHLRPMLRARYGDTLEDLYAEMAQGQVEELRALRTGGADQPVLETVLRALKVCLGAAALDVQPEDRFGDLGGDSLTALEFAILLEEIFDVEVPVGTIINPAGSARLVAETIERARNSNRATFANVHGKGATRVKASDLTLDKFIDPDTLTNATGLPPAGDASGTVLLTGATGFLGRFLAIAWLEQLAKTGGRLVLIARGADAQDARRRVESALATDPALLEHFRELAWDHLEVVAGDLAAPDLGLDADNLQSLAERVDVIVHCGAHVNHVLPYKQLFAANVAGTADLVRLAITGKRKRIHYISTLGVSTVCKSGLVDETSDIREAAPECELREDYANGYGVSKWASEVLLREAHDDFGLPVCVFRPGMILAHSQYGGQLNVPDMFTRLLYSLAVTGVAPATFYAQELADGERPGARYEGFTVDFLAAATTAIGLRVTSDFHAYNEAGAGTGNVSLDDFVDWLVDAGCAITRVPRYDEWLAHFETAMQALPEEQRRQSLLALLAPYRQPQHPGVESVLPSGEFRAAVEASGLAMPQLSRALIDKYVADLRQLALL</sequence>
<dbReference type="GO" id="GO:0050661">
    <property type="term" value="F:NADP binding"/>
    <property type="evidence" value="ECO:0007669"/>
    <property type="project" value="InterPro"/>
</dbReference>
<dbReference type="InterPro" id="IPR036736">
    <property type="entry name" value="ACP-like_sf"/>
</dbReference>
<dbReference type="GO" id="GO:0016620">
    <property type="term" value="F:oxidoreductase activity, acting on the aldehyde or oxo group of donors, NAD or NADP as acceptor"/>
    <property type="evidence" value="ECO:0007669"/>
    <property type="project" value="InterPro"/>
</dbReference>
<dbReference type="EMBL" id="SRLE01000012">
    <property type="protein sequence ID" value="TGD71826.1"/>
    <property type="molecule type" value="Genomic_DNA"/>
</dbReference>
<dbReference type="InterPro" id="IPR036291">
    <property type="entry name" value="NAD(P)-bd_dom_sf"/>
</dbReference>
<dbReference type="GO" id="GO:0016020">
    <property type="term" value="C:membrane"/>
    <property type="evidence" value="ECO:0007669"/>
    <property type="project" value="TreeGrafter"/>
</dbReference>
<dbReference type="Pfam" id="PF00501">
    <property type="entry name" value="AMP-binding"/>
    <property type="match status" value="1"/>
</dbReference>
<dbReference type="OrthoDB" id="9803968at2"/>
<feature type="domain" description="Carrier" evidence="6">
    <location>
        <begin position="668"/>
        <end position="743"/>
    </location>
</feature>
<gene>
    <name evidence="7" type="ORF">E4634_17080</name>
</gene>
<dbReference type="SUPFAM" id="SSF56801">
    <property type="entry name" value="Acetyl-CoA synthetase-like"/>
    <property type="match status" value="1"/>
</dbReference>
<dbReference type="InterPro" id="IPR042099">
    <property type="entry name" value="ANL_N_sf"/>
</dbReference>
<dbReference type="PROSITE" id="PS00455">
    <property type="entry name" value="AMP_BINDING"/>
    <property type="match status" value="1"/>
</dbReference>
<dbReference type="NCBIfam" id="TIGR01746">
    <property type="entry name" value="Thioester-redct"/>
    <property type="match status" value="1"/>
</dbReference>
<accession>A0A4Z0LXD8</accession>
<dbReference type="InterPro" id="IPR010080">
    <property type="entry name" value="Thioester_reductase-like_dom"/>
</dbReference>